<comment type="caution">
    <text evidence="1">The sequence shown here is derived from an EMBL/GenBank/DDBJ whole genome shotgun (WGS) entry which is preliminary data.</text>
</comment>
<proteinExistence type="predicted"/>
<evidence type="ECO:0000313" key="1">
    <source>
        <dbReference type="EMBL" id="KAL0188119.1"/>
    </source>
</evidence>
<dbReference type="AlphaFoldDB" id="A0ABD0QPG4"/>
<accession>A0ABD0QPG4</accession>
<name>A0ABD0QPG4_CIRMR</name>
<sequence>APFIRARSVNAELLELLQAQDSGPTETISEAPGAFRIRSRGHAARITSHETASAWAWRHGTHRVAITPICRRLFSPWSDLA</sequence>
<evidence type="ECO:0000313" key="2">
    <source>
        <dbReference type="Proteomes" id="UP001529510"/>
    </source>
</evidence>
<dbReference type="EMBL" id="JAMKFB020000007">
    <property type="protein sequence ID" value="KAL0188119.1"/>
    <property type="molecule type" value="Genomic_DNA"/>
</dbReference>
<feature type="non-terminal residue" evidence="1">
    <location>
        <position position="81"/>
    </location>
</feature>
<feature type="non-terminal residue" evidence="1">
    <location>
        <position position="1"/>
    </location>
</feature>
<gene>
    <name evidence="1" type="ORF">M9458_015218</name>
</gene>
<dbReference type="Proteomes" id="UP001529510">
    <property type="component" value="Unassembled WGS sequence"/>
</dbReference>
<protein>
    <submittedName>
        <fullName evidence="1">Uncharacterized protein</fullName>
    </submittedName>
</protein>
<organism evidence="1 2">
    <name type="scientific">Cirrhinus mrigala</name>
    <name type="common">Mrigala</name>
    <dbReference type="NCBI Taxonomy" id="683832"/>
    <lineage>
        <taxon>Eukaryota</taxon>
        <taxon>Metazoa</taxon>
        <taxon>Chordata</taxon>
        <taxon>Craniata</taxon>
        <taxon>Vertebrata</taxon>
        <taxon>Euteleostomi</taxon>
        <taxon>Actinopterygii</taxon>
        <taxon>Neopterygii</taxon>
        <taxon>Teleostei</taxon>
        <taxon>Ostariophysi</taxon>
        <taxon>Cypriniformes</taxon>
        <taxon>Cyprinidae</taxon>
        <taxon>Labeoninae</taxon>
        <taxon>Labeonini</taxon>
        <taxon>Cirrhinus</taxon>
    </lineage>
</organism>
<keyword evidence="2" id="KW-1185">Reference proteome</keyword>
<reference evidence="1 2" key="1">
    <citation type="submission" date="2024-05" db="EMBL/GenBank/DDBJ databases">
        <title>Genome sequencing and assembly of Indian major carp, Cirrhinus mrigala (Hamilton, 1822).</title>
        <authorList>
            <person name="Mohindra V."/>
            <person name="Chowdhury L.M."/>
            <person name="Lal K."/>
            <person name="Jena J.K."/>
        </authorList>
    </citation>
    <scope>NUCLEOTIDE SEQUENCE [LARGE SCALE GENOMIC DNA]</scope>
    <source>
        <strain evidence="1">CM1030</strain>
        <tissue evidence="1">Blood</tissue>
    </source>
</reference>